<feature type="region of interest" description="Disordered" evidence="1">
    <location>
        <begin position="139"/>
        <end position="165"/>
    </location>
</feature>
<evidence type="ECO:0000313" key="3">
    <source>
        <dbReference type="Proteomes" id="UP000499080"/>
    </source>
</evidence>
<dbReference type="AlphaFoldDB" id="A0A4Y2AUG7"/>
<proteinExistence type="predicted"/>
<reference evidence="2 3" key="1">
    <citation type="journal article" date="2019" name="Sci. Rep.">
        <title>Orb-weaving spider Araneus ventricosus genome elucidates the spidroin gene catalogue.</title>
        <authorList>
            <person name="Kono N."/>
            <person name="Nakamura H."/>
            <person name="Ohtoshi R."/>
            <person name="Moran D.A.P."/>
            <person name="Shinohara A."/>
            <person name="Yoshida Y."/>
            <person name="Fujiwara M."/>
            <person name="Mori M."/>
            <person name="Tomita M."/>
            <person name="Arakawa K."/>
        </authorList>
    </citation>
    <scope>NUCLEOTIDE SEQUENCE [LARGE SCALE GENOMIC DNA]</scope>
</reference>
<protein>
    <submittedName>
        <fullName evidence="2">Uncharacterized protein</fullName>
    </submittedName>
</protein>
<organism evidence="2 3">
    <name type="scientific">Araneus ventricosus</name>
    <name type="common">Orbweaver spider</name>
    <name type="synonym">Epeira ventricosa</name>
    <dbReference type="NCBI Taxonomy" id="182803"/>
    <lineage>
        <taxon>Eukaryota</taxon>
        <taxon>Metazoa</taxon>
        <taxon>Ecdysozoa</taxon>
        <taxon>Arthropoda</taxon>
        <taxon>Chelicerata</taxon>
        <taxon>Arachnida</taxon>
        <taxon>Araneae</taxon>
        <taxon>Araneomorphae</taxon>
        <taxon>Entelegynae</taxon>
        <taxon>Araneoidea</taxon>
        <taxon>Araneidae</taxon>
        <taxon>Araneus</taxon>
    </lineage>
</organism>
<accession>A0A4Y2AUG7</accession>
<evidence type="ECO:0000313" key="2">
    <source>
        <dbReference type="EMBL" id="GBL83470.1"/>
    </source>
</evidence>
<dbReference type="Proteomes" id="UP000499080">
    <property type="component" value="Unassembled WGS sequence"/>
</dbReference>
<evidence type="ECO:0000256" key="1">
    <source>
        <dbReference type="SAM" id="MobiDB-lite"/>
    </source>
</evidence>
<keyword evidence="3" id="KW-1185">Reference proteome</keyword>
<gene>
    <name evidence="2" type="ORF">AVEN_196329_1</name>
</gene>
<comment type="caution">
    <text evidence="2">The sequence shown here is derived from an EMBL/GenBank/DDBJ whole genome shotgun (WGS) entry which is preliminary data.</text>
</comment>
<sequence length="165" mass="18738">MFSHSIVMASESLFKLVTVFPISSEPNENPGSHDQWFIVPCPSAGIRPSTPFPDTIYRSSWELCRRSPSINSLPLMAEHLPKFLRDVRDTPQTLKQQQFFEVPQRQIRSTSSKERRPLTMGTELNCGRGSLKVLQDPHRLAPSQTSTSVLQGRFDQQRCNTSHLS</sequence>
<name>A0A4Y2AUG7_ARAVE</name>
<dbReference type="EMBL" id="BGPR01000033">
    <property type="protein sequence ID" value="GBL83470.1"/>
    <property type="molecule type" value="Genomic_DNA"/>
</dbReference>